<sequence>MMMGKQKHRRQYSLWIRPQEKSEVGENLHGMINILATRHNTEAFDPHVTLLSVFEIEDDDLESVEDSLRGVASSSRPFDIVLGSPECGSSFWQCIFLLCPLQRNAELVRLHDAVRRCLVADPKVEVSLANKTYMPHLSLLYSDLVGGERESARGEAEELLKGQAGGDARCGSFQVGEFELYETPMGGTNTTKAWRRVRGYPLRGQGAQV</sequence>
<gene>
    <name evidence="1" type="ORF">HKI87_07g45880</name>
</gene>
<protein>
    <submittedName>
        <fullName evidence="1">RNA ligase/cyclic nucleotide phosphodiesterase</fullName>
    </submittedName>
</protein>
<keyword evidence="2" id="KW-1185">Reference proteome</keyword>
<evidence type="ECO:0000313" key="2">
    <source>
        <dbReference type="Proteomes" id="UP001472866"/>
    </source>
</evidence>
<organism evidence="1 2">
    <name type="scientific">Chloropicon roscoffensis</name>
    <dbReference type="NCBI Taxonomy" id="1461544"/>
    <lineage>
        <taxon>Eukaryota</taxon>
        <taxon>Viridiplantae</taxon>
        <taxon>Chlorophyta</taxon>
        <taxon>Chloropicophyceae</taxon>
        <taxon>Chloropicales</taxon>
        <taxon>Chloropicaceae</taxon>
        <taxon>Chloropicon</taxon>
    </lineage>
</organism>
<dbReference type="Gene3D" id="3.90.1140.10">
    <property type="entry name" value="Cyclic phosphodiesterase"/>
    <property type="match status" value="1"/>
</dbReference>
<dbReference type="Pfam" id="PF07823">
    <property type="entry name" value="CPDase"/>
    <property type="match status" value="1"/>
</dbReference>
<proteinExistence type="predicted"/>
<dbReference type="PANTHER" id="PTHR28141:SF1">
    <property type="entry name" value="2',3'-CYCLIC-NUCLEOTIDE 3'-PHOSPHODIESTERASE"/>
    <property type="match status" value="1"/>
</dbReference>
<dbReference type="GO" id="GO:0009187">
    <property type="term" value="P:cyclic nucleotide metabolic process"/>
    <property type="evidence" value="ECO:0007669"/>
    <property type="project" value="TreeGrafter"/>
</dbReference>
<dbReference type="SUPFAM" id="SSF55144">
    <property type="entry name" value="LigT-like"/>
    <property type="match status" value="1"/>
</dbReference>
<dbReference type="AlphaFoldDB" id="A0AAX4PAU5"/>
<dbReference type="Proteomes" id="UP001472866">
    <property type="component" value="Chromosome 07"/>
</dbReference>
<dbReference type="PANTHER" id="PTHR28141">
    <property type="entry name" value="2',3'-CYCLIC-NUCLEOTIDE 3'-PHOSPHODIESTERASE"/>
    <property type="match status" value="1"/>
</dbReference>
<dbReference type="EMBL" id="CP151507">
    <property type="protein sequence ID" value="WZN63043.1"/>
    <property type="molecule type" value="Genomic_DNA"/>
</dbReference>
<dbReference type="GO" id="GO:0016874">
    <property type="term" value="F:ligase activity"/>
    <property type="evidence" value="ECO:0007669"/>
    <property type="project" value="UniProtKB-KW"/>
</dbReference>
<name>A0AAX4PAU5_9CHLO</name>
<dbReference type="InterPro" id="IPR012386">
    <property type="entry name" value="Cyclic-nucl_3Pdiesterase"/>
</dbReference>
<evidence type="ECO:0000313" key="1">
    <source>
        <dbReference type="EMBL" id="WZN63043.1"/>
    </source>
</evidence>
<dbReference type="InterPro" id="IPR009097">
    <property type="entry name" value="Cyclic_Pdiesterase"/>
</dbReference>
<keyword evidence="1" id="KW-0436">Ligase</keyword>
<dbReference type="GO" id="GO:0004113">
    <property type="term" value="F:2',3'-cyclic-nucleotide 3'-phosphodiesterase activity"/>
    <property type="evidence" value="ECO:0007669"/>
    <property type="project" value="TreeGrafter"/>
</dbReference>
<reference evidence="1 2" key="1">
    <citation type="submission" date="2024-03" db="EMBL/GenBank/DDBJ databases">
        <title>Complete genome sequence of the green alga Chloropicon roscoffensis RCC1871.</title>
        <authorList>
            <person name="Lemieux C."/>
            <person name="Pombert J.-F."/>
            <person name="Otis C."/>
            <person name="Turmel M."/>
        </authorList>
    </citation>
    <scope>NUCLEOTIDE SEQUENCE [LARGE SCALE GENOMIC DNA]</scope>
    <source>
        <strain evidence="1 2">RCC1871</strain>
    </source>
</reference>
<accession>A0AAX4PAU5</accession>